<evidence type="ECO:0000313" key="2">
    <source>
        <dbReference type="EMBL" id="EAK8192732.1"/>
    </source>
</evidence>
<organism evidence="2 4">
    <name type="scientific">Campylobacter jejuni</name>
    <dbReference type="NCBI Taxonomy" id="197"/>
    <lineage>
        <taxon>Bacteria</taxon>
        <taxon>Pseudomonadati</taxon>
        <taxon>Campylobacterota</taxon>
        <taxon>Epsilonproteobacteria</taxon>
        <taxon>Campylobacterales</taxon>
        <taxon>Campylobacteraceae</taxon>
        <taxon>Campylobacter</taxon>
    </lineage>
</organism>
<name>A0A431GUZ4_CAMJU</name>
<feature type="transmembrane region" description="Helical" evidence="1">
    <location>
        <begin position="149"/>
        <end position="169"/>
    </location>
</feature>
<keyword evidence="1" id="KW-1133">Transmembrane helix</keyword>
<evidence type="ECO:0000313" key="3">
    <source>
        <dbReference type="EMBL" id="RTI48877.1"/>
    </source>
</evidence>
<dbReference type="Proteomes" id="UP000287197">
    <property type="component" value="Unassembled WGS sequence"/>
</dbReference>
<accession>A0A431GUZ4</accession>
<dbReference type="EMBL" id="PQZD01000002">
    <property type="protein sequence ID" value="RTI48877.1"/>
    <property type="molecule type" value="Genomic_DNA"/>
</dbReference>
<evidence type="ECO:0000313" key="4">
    <source>
        <dbReference type="Proteomes" id="UP000358933"/>
    </source>
</evidence>
<feature type="transmembrane region" description="Helical" evidence="1">
    <location>
        <begin position="114"/>
        <end position="137"/>
    </location>
</feature>
<dbReference type="AlphaFoldDB" id="A0A431GUZ4"/>
<dbReference type="Proteomes" id="UP000358933">
    <property type="component" value="Unassembled WGS sequence"/>
</dbReference>
<dbReference type="EMBL" id="AACJKW010000001">
    <property type="protein sequence ID" value="EAK8192732.1"/>
    <property type="molecule type" value="Genomic_DNA"/>
</dbReference>
<proteinExistence type="predicted"/>
<reference evidence="3" key="2">
    <citation type="journal article" date="2019" name="Appl. Environ. Microbiol.">
        <title>Population genetics and characterization of Campylobacter jejuni isolates in western jackdaws and game birds in Finland.</title>
        <authorList>
            <person name="Kovanen S."/>
            <person name="Rossi M."/>
            <person name="Pohja-Mykra M."/>
            <person name="Nieminen T."/>
            <person name="Raunio-Saarnisto M."/>
            <person name="Sauvala M."/>
            <person name="Fredriksson-Ahomaa M."/>
            <person name="Hanninen M.L."/>
            <person name="Kivisto R."/>
        </authorList>
    </citation>
    <scope>NUCLEOTIDE SEQUENCE</scope>
    <source>
        <strain evidence="3">SO-26</strain>
    </source>
</reference>
<protein>
    <submittedName>
        <fullName evidence="2">Uncharacterized protein</fullName>
    </submittedName>
</protein>
<keyword evidence="1" id="KW-0812">Transmembrane</keyword>
<gene>
    <name evidence="3" type="ORF">C3I27_01940</name>
    <name evidence="2" type="ORF">E7N58_00815</name>
</gene>
<comment type="caution">
    <text evidence="2">The sequence shown here is derived from an EMBL/GenBank/DDBJ whole genome shotgun (WGS) entry which is preliminary data.</text>
</comment>
<dbReference type="RefSeq" id="WP_002861653.1">
    <property type="nucleotide sequence ID" value="NZ_AP028365.1"/>
</dbReference>
<reference evidence="2 4" key="3">
    <citation type="submission" date="2019-04" db="EMBL/GenBank/DDBJ databases">
        <authorList>
            <person name="Ashton P.M."/>
            <person name="Dallman T."/>
            <person name="Nair S."/>
            <person name="De Pinna E."/>
            <person name="Peters T."/>
            <person name="Grant K."/>
        </authorList>
    </citation>
    <scope>NUCLEOTIDE SEQUENCE [LARGE SCALE GENOMIC DNA]</scope>
    <source>
        <strain evidence="2 4">OXC2299</strain>
    </source>
</reference>
<evidence type="ECO:0000256" key="1">
    <source>
        <dbReference type="SAM" id="Phobius"/>
    </source>
</evidence>
<keyword evidence="1" id="KW-0472">Membrane</keyword>
<feature type="transmembrane region" description="Helical" evidence="1">
    <location>
        <begin position="204"/>
        <end position="225"/>
    </location>
</feature>
<sequence length="243" mass="29145">MLKRLMAVLFFLSLVVFISILMIKDDKYSKIQYEREKFIYEDFEKYTQELKSNYYILTNKIPQIIGDLIEGETKHLLLAGNNIVELKSKNDYMENFERTWDRLNLWWRYDKVEAFFEACFATFIYLIALTVLQFILIKTTNPFHLIFEFKKMFIVSILVYSILIGYGLVTYVNAEYVTLKPVSDNLELGYVPSNFIEVSDLEIFIKYVLFFSPFVLSLFFSIWLYKYKKPKKSLKTFLENWKD</sequence>
<reference evidence="3" key="1">
    <citation type="submission" date="2018-01" db="EMBL/GenBank/DDBJ databases">
        <authorList>
            <person name="Kovanen S."/>
            <person name="Nieminen T."/>
            <person name="Pohja-Mykra M."/>
            <person name="Raunio-Saarnisto M."/>
            <person name="Sauvala M."/>
            <person name="Fredriksson-Ahomaa M."/>
            <person name="Hanninen M.-L."/>
            <person name="Kivisto R."/>
        </authorList>
    </citation>
    <scope>NUCLEOTIDE SEQUENCE</scope>
    <source>
        <strain evidence="3">SO-26</strain>
    </source>
</reference>